<reference evidence="1 2" key="1">
    <citation type="submission" date="2015-09" db="EMBL/GenBank/DDBJ databases">
        <title>Genome sequence, genome mining and natural product profiling of a biocontrol bacterium Streptomyces malaysiensis F913.</title>
        <authorList>
            <person name="Xu Y."/>
            <person name="Wei J."/>
            <person name="Xie J."/>
            <person name="Li T."/>
            <person name="Zhou Z."/>
        </authorList>
    </citation>
    <scope>NUCLEOTIDE SEQUENCE [LARGE SCALE GENOMIC DNA]</scope>
    <source>
        <strain evidence="1 2">F913</strain>
    </source>
</reference>
<sequence length="40" mass="4317">MVMADEMRHPVALTRRHHLDLCFLAGGLCTGGRPAGLVLT</sequence>
<comment type="caution">
    <text evidence="1">The sequence shown here is derived from an EMBL/GenBank/DDBJ whole genome shotgun (WGS) entry which is preliminary data.</text>
</comment>
<accession>A0A2J7Z207</accession>
<evidence type="ECO:0000313" key="1">
    <source>
        <dbReference type="EMBL" id="PNG94310.1"/>
    </source>
</evidence>
<name>A0A2J7Z207_STRMQ</name>
<gene>
    <name evidence="1" type="ORF">SMF913_10335</name>
</gene>
<dbReference type="AlphaFoldDB" id="A0A2J7Z207"/>
<proteinExistence type="predicted"/>
<dbReference type="EMBL" id="LJIW01000001">
    <property type="protein sequence ID" value="PNG94310.1"/>
    <property type="molecule type" value="Genomic_DNA"/>
</dbReference>
<organism evidence="1 2">
    <name type="scientific">Streptomyces malaysiensis</name>
    <dbReference type="NCBI Taxonomy" id="92644"/>
    <lineage>
        <taxon>Bacteria</taxon>
        <taxon>Bacillati</taxon>
        <taxon>Actinomycetota</taxon>
        <taxon>Actinomycetes</taxon>
        <taxon>Kitasatosporales</taxon>
        <taxon>Streptomycetaceae</taxon>
        <taxon>Streptomyces</taxon>
        <taxon>Streptomyces violaceusniger group</taxon>
    </lineage>
</organism>
<protein>
    <submittedName>
        <fullName evidence="1">Uncharacterized protein</fullName>
    </submittedName>
</protein>
<evidence type="ECO:0000313" key="2">
    <source>
        <dbReference type="Proteomes" id="UP000236520"/>
    </source>
</evidence>
<keyword evidence="2" id="KW-1185">Reference proteome</keyword>
<dbReference type="Proteomes" id="UP000236520">
    <property type="component" value="Unassembled WGS sequence"/>
</dbReference>